<sequence length="201" mass="22060">MDEKWFKDRKRRASVTNAEIAAKLGRDHTVISKIVSGSQRMTMDWARIFAEMLQVPLSEVLEKTGMTDPQTAQQASPGFAESDAGPWAGRPAEHQKTTTIAEAFGAGPGIDVWQIRTSSMCLAGYLPGDFMLVDTHQAERVKAGDVVVAQVYSPRGAKTVLRRWMPPVLVAHAAPTDDEPVYVVDNDNVAIRGKVVASWRI</sequence>
<dbReference type="InterPro" id="IPR010982">
    <property type="entry name" value="Lambda_DNA-bd_dom_sf"/>
</dbReference>
<comment type="caution">
    <text evidence="2">The sequence shown here is derived from an EMBL/GenBank/DDBJ whole genome shotgun (WGS) entry which is preliminary data.</text>
</comment>
<dbReference type="CDD" id="cd00093">
    <property type="entry name" value="HTH_XRE"/>
    <property type="match status" value="1"/>
</dbReference>
<protein>
    <submittedName>
        <fullName evidence="2">XRE family transcriptional regulator</fullName>
    </submittedName>
</protein>
<dbReference type="AlphaFoldDB" id="A0A443KIE9"/>
<dbReference type="InterPro" id="IPR001387">
    <property type="entry name" value="Cro/C1-type_HTH"/>
</dbReference>
<reference evidence="2 3" key="1">
    <citation type="submission" date="2019-01" db="EMBL/GenBank/DDBJ databases">
        <title>Sinorhodobacter populi sp. nov. isolated from the symptomatic bark tissue of Populus euramericana canker.</title>
        <authorList>
            <person name="Xu G."/>
        </authorList>
    </citation>
    <scope>NUCLEOTIDE SEQUENCE [LARGE SCALE GENOMIC DNA]</scope>
    <source>
        <strain evidence="2 3">D19-10-3-21</strain>
    </source>
</reference>
<feature type="region of interest" description="Disordered" evidence="1">
    <location>
        <begin position="66"/>
        <end position="94"/>
    </location>
</feature>
<dbReference type="InterPro" id="IPR036286">
    <property type="entry name" value="LexA/Signal_pep-like_sf"/>
</dbReference>
<evidence type="ECO:0000313" key="2">
    <source>
        <dbReference type="EMBL" id="RWR32498.1"/>
    </source>
</evidence>
<evidence type="ECO:0000313" key="3">
    <source>
        <dbReference type="Proteomes" id="UP000285295"/>
    </source>
</evidence>
<dbReference type="Gene3D" id="2.10.109.10">
    <property type="entry name" value="Umud Fragment, subunit A"/>
    <property type="match status" value="1"/>
</dbReference>
<proteinExistence type="predicted"/>
<dbReference type="Gene3D" id="1.10.260.40">
    <property type="entry name" value="lambda repressor-like DNA-binding domains"/>
    <property type="match status" value="1"/>
</dbReference>
<dbReference type="SUPFAM" id="SSF47413">
    <property type="entry name" value="lambda repressor-like DNA-binding domains"/>
    <property type="match status" value="1"/>
</dbReference>
<dbReference type="EMBL" id="SAUX01000001">
    <property type="protein sequence ID" value="RWR32498.1"/>
    <property type="molecule type" value="Genomic_DNA"/>
</dbReference>
<organism evidence="2 3">
    <name type="scientific">Paenirhodobacter populi</name>
    <dbReference type="NCBI Taxonomy" id="2306993"/>
    <lineage>
        <taxon>Bacteria</taxon>
        <taxon>Pseudomonadati</taxon>
        <taxon>Pseudomonadota</taxon>
        <taxon>Alphaproteobacteria</taxon>
        <taxon>Rhodobacterales</taxon>
        <taxon>Rhodobacter group</taxon>
        <taxon>Paenirhodobacter</taxon>
    </lineage>
</organism>
<feature type="compositionally biased region" description="Polar residues" evidence="1">
    <location>
        <begin position="67"/>
        <end position="76"/>
    </location>
</feature>
<reference evidence="2 3" key="2">
    <citation type="submission" date="2019-01" db="EMBL/GenBank/DDBJ databases">
        <authorList>
            <person name="Li Y."/>
        </authorList>
    </citation>
    <scope>NUCLEOTIDE SEQUENCE [LARGE SCALE GENOMIC DNA]</scope>
    <source>
        <strain evidence="2 3">D19-10-3-21</strain>
    </source>
</reference>
<evidence type="ECO:0000256" key="1">
    <source>
        <dbReference type="SAM" id="MobiDB-lite"/>
    </source>
</evidence>
<name>A0A443KIE9_9RHOB</name>
<gene>
    <name evidence="2" type="ORF">D2T31_00505</name>
</gene>
<accession>A0A443KIE9</accession>
<dbReference type="Proteomes" id="UP000285295">
    <property type="component" value="Unassembled WGS sequence"/>
</dbReference>
<dbReference type="SUPFAM" id="SSF51306">
    <property type="entry name" value="LexA/Signal peptidase"/>
    <property type="match status" value="1"/>
</dbReference>
<dbReference type="OrthoDB" id="8101354at2"/>
<dbReference type="GO" id="GO:0003677">
    <property type="term" value="F:DNA binding"/>
    <property type="evidence" value="ECO:0007669"/>
    <property type="project" value="InterPro"/>
</dbReference>